<dbReference type="InterPro" id="IPR002508">
    <property type="entry name" value="MurNAc-LAA_cat"/>
</dbReference>
<proteinExistence type="predicted"/>
<dbReference type="EMBL" id="JBHSOJ010000031">
    <property type="protein sequence ID" value="MFC5631976.1"/>
    <property type="molecule type" value="Genomic_DNA"/>
</dbReference>
<dbReference type="InterPro" id="IPR050695">
    <property type="entry name" value="N-acetylmuramoyl_amidase_3"/>
</dbReference>
<protein>
    <submittedName>
        <fullName evidence="5">GBS Bsp-like repeat-containing protein</fullName>
    </submittedName>
</protein>
<evidence type="ECO:0000313" key="5">
    <source>
        <dbReference type="EMBL" id="MFC5631976.1"/>
    </source>
</evidence>
<dbReference type="Gene3D" id="2.60.40.3760">
    <property type="match status" value="6"/>
</dbReference>
<dbReference type="SMART" id="SM00646">
    <property type="entry name" value="Ami_3"/>
    <property type="match status" value="1"/>
</dbReference>
<dbReference type="CDD" id="cd02696">
    <property type="entry name" value="MurNAc-LAA"/>
    <property type="match status" value="1"/>
</dbReference>
<dbReference type="PANTHER" id="PTHR30404:SF0">
    <property type="entry name" value="N-ACETYLMURAMOYL-L-ALANINE AMIDASE AMIC"/>
    <property type="match status" value="1"/>
</dbReference>
<gene>
    <name evidence="5" type="ORF">ACFPQ3_10580</name>
</gene>
<reference evidence="6" key="1">
    <citation type="journal article" date="2019" name="Int. J. Syst. Evol. Microbiol.">
        <title>The Global Catalogue of Microorganisms (GCM) 10K type strain sequencing project: providing services to taxonomists for standard genome sequencing and annotation.</title>
        <authorList>
            <consortium name="The Broad Institute Genomics Platform"/>
            <consortium name="The Broad Institute Genome Sequencing Center for Infectious Disease"/>
            <person name="Wu L."/>
            <person name="Ma J."/>
        </authorList>
    </citation>
    <scope>NUCLEOTIDE SEQUENCE [LARGE SCALE GENOMIC DNA]</scope>
    <source>
        <strain evidence="6">DT43</strain>
    </source>
</reference>
<organism evidence="5 6">
    <name type="scientific">Streptococcus caledonicus</name>
    <dbReference type="NCBI Taxonomy" id="2614158"/>
    <lineage>
        <taxon>Bacteria</taxon>
        <taxon>Bacillati</taxon>
        <taxon>Bacillota</taxon>
        <taxon>Bacilli</taxon>
        <taxon>Lactobacillales</taxon>
        <taxon>Streptococcaceae</taxon>
        <taxon>Streptococcus</taxon>
    </lineage>
</organism>
<sequence length="935" mass="105659">MEKSLKTYLMIPLLLTLFLANTEVQADESLSVPQENPTSSDTSLATPASVSNRNLASVSTSFESNLDVEEIEVNELINSNMVSLSNEELTSQEIGSSVTTNLERTYDLSINTQVASQDKSVETTTEREEEPLAASVVANPLTVTQKTEMMTVSYQDNIPKDSELLVAVWSNKDNQDDIQWYNLQNGQANIPYTNHWEYGLYHFHAYFRQKVTGKMTFIRSEEVMLDQPQLETKITTTSQRSFDITISNVPGYFHALYVPIWSEVNGQDDLIWYEGQKQSNGTYKVSVDMDNHKSSTGLYHIHYYEGKPNGKKVFVGQAIYNQPVPKAPSITIKSNNDRTFEVTIRDIPQKYHKVFLPTWTSKNGQDDIKWYQPSKQEDGAYRVTIDLEHHQFETEGYQLHLYGESGDKKTFLGGVSHNQPKLETQTQVTKVSDDQFTVTVTNVPSYIDQVRIPTWNDKNGQDDIRWYIAKNQGNGTHSLTVNIRDHQYESGLYHIHVYGNAGRVENIFLNANTTYRVVTPKAETQIQALTDTSFEVTVKNIPSYINTILLPTWSSKGGQDDIKWYTGQKQKDGSYSLTVNSKDHNFDSGTYHVHIYGRTVEGRLLFLDDTKIEVKEISKPMAILSIQNVNHQKGTFDVIVSDIQSKIGVKEVQLPTWSETRGQDDIQWYIANKQENGTYKITVNASNHKYSSGKYHVHLYMVENNGRREFVGAQESDLNVTMSNLQVGSASQGNYQIVNKVIYLDAGHGGTDPGATYYGQQEKVLNLDMQNRLKSKLEALGYSVVLTRSDDQFVDLLPRSEKANQSNADLFISIHYNAATAPTVSGVETYYYQYYAEYPAKINKAYHNNAERLRLSASLASNIQSSVVGTSGAKNNGVKRNTFAVLRETTAPAVLLELGYLSNVEENRKIATVDYREKLANGIVKGITDYYKMNF</sequence>
<accession>A0ABW0UH44</accession>
<evidence type="ECO:0000256" key="3">
    <source>
        <dbReference type="SAM" id="SignalP"/>
    </source>
</evidence>
<dbReference type="Proteomes" id="UP001596110">
    <property type="component" value="Unassembled WGS sequence"/>
</dbReference>
<feature type="chain" id="PRO_5045457072" evidence="3">
    <location>
        <begin position="27"/>
        <end position="935"/>
    </location>
</feature>
<name>A0ABW0UH44_9STRE</name>
<dbReference type="PANTHER" id="PTHR30404">
    <property type="entry name" value="N-ACETYLMURAMOYL-L-ALANINE AMIDASE"/>
    <property type="match status" value="1"/>
</dbReference>
<keyword evidence="3" id="KW-0732">Signal</keyword>
<dbReference type="SUPFAM" id="SSF53187">
    <property type="entry name" value="Zn-dependent exopeptidases"/>
    <property type="match status" value="1"/>
</dbReference>
<evidence type="ECO:0000256" key="2">
    <source>
        <dbReference type="SAM" id="MobiDB-lite"/>
    </source>
</evidence>
<dbReference type="InterPro" id="IPR013688">
    <property type="entry name" value="GBS_Bsp-like"/>
</dbReference>
<feature type="signal peptide" evidence="3">
    <location>
        <begin position="1"/>
        <end position="26"/>
    </location>
</feature>
<dbReference type="Gene3D" id="3.40.630.40">
    <property type="entry name" value="Zn-dependent exopeptidases"/>
    <property type="match status" value="1"/>
</dbReference>
<evidence type="ECO:0000313" key="6">
    <source>
        <dbReference type="Proteomes" id="UP001596110"/>
    </source>
</evidence>
<evidence type="ECO:0000259" key="4">
    <source>
        <dbReference type="SMART" id="SM00646"/>
    </source>
</evidence>
<keyword evidence="1" id="KW-0378">Hydrolase</keyword>
<dbReference type="Pfam" id="PF08481">
    <property type="entry name" value="GBS_Bsp-like"/>
    <property type="match status" value="6"/>
</dbReference>
<evidence type="ECO:0000256" key="1">
    <source>
        <dbReference type="ARBA" id="ARBA00022801"/>
    </source>
</evidence>
<comment type="caution">
    <text evidence="5">The sequence shown here is derived from an EMBL/GenBank/DDBJ whole genome shotgun (WGS) entry which is preliminary data.</text>
</comment>
<dbReference type="Pfam" id="PF01520">
    <property type="entry name" value="Amidase_3"/>
    <property type="match status" value="1"/>
</dbReference>
<feature type="compositionally biased region" description="Polar residues" evidence="2">
    <location>
        <begin position="31"/>
        <end position="49"/>
    </location>
</feature>
<dbReference type="RefSeq" id="WP_162012799.1">
    <property type="nucleotide sequence ID" value="NZ_JBHSOJ010000031.1"/>
</dbReference>
<keyword evidence="6" id="KW-1185">Reference proteome</keyword>
<feature type="region of interest" description="Disordered" evidence="2">
    <location>
        <begin position="29"/>
        <end position="49"/>
    </location>
</feature>
<feature type="domain" description="MurNAc-LAA" evidence="4">
    <location>
        <begin position="800"/>
        <end position="928"/>
    </location>
</feature>